<keyword evidence="7" id="KW-1185">Reference proteome</keyword>
<feature type="domain" description="Hemerythrin-like" evidence="5">
    <location>
        <begin position="14"/>
        <end position="124"/>
    </location>
</feature>
<protein>
    <submittedName>
        <fullName evidence="6">Bacteriohemerythrin</fullName>
    </submittedName>
</protein>
<keyword evidence="4" id="KW-0408">Iron</keyword>
<evidence type="ECO:0000256" key="3">
    <source>
        <dbReference type="ARBA" id="ARBA00022723"/>
    </source>
</evidence>
<dbReference type="PANTHER" id="PTHR37164">
    <property type="entry name" value="BACTERIOHEMERYTHRIN"/>
    <property type="match status" value="1"/>
</dbReference>
<accession>A0A6I6J7V7</accession>
<evidence type="ECO:0000256" key="2">
    <source>
        <dbReference type="ARBA" id="ARBA00022621"/>
    </source>
</evidence>
<dbReference type="InterPro" id="IPR050669">
    <property type="entry name" value="Hemerythrin"/>
</dbReference>
<dbReference type="NCBIfam" id="NF033749">
    <property type="entry name" value="bact_hemeryth"/>
    <property type="match status" value="1"/>
</dbReference>
<keyword evidence="3" id="KW-0479">Metal-binding</keyword>
<dbReference type="RefSeq" id="WP_158945600.1">
    <property type="nucleotide sequence ID" value="NZ_CP046400.1"/>
</dbReference>
<evidence type="ECO:0000256" key="1">
    <source>
        <dbReference type="ARBA" id="ARBA00010587"/>
    </source>
</evidence>
<dbReference type="InterPro" id="IPR012312">
    <property type="entry name" value="Hemerythrin-like"/>
</dbReference>
<dbReference type="PROSITE" id="PS00550">
    <property type="entry name" value="HEMERYTHRINS"/>
    <property type="match status" value="1"/>
</dbReference>
<dbReference type="NCBIfam" id="TIGR02481">
    <property type="entry name" value="hemeryth_dom"/>
    <property type="match status" value="1"/>
</dbReference>
<evidence type="ECO:0000259" key="5">
    <source>
        <dbReference type="Pfam" id="PF01814"/>
    </source>
</evidence>
<keyword evidence="2" id="KW-0813">Transport</keyword>
<dbReference type="SUPFAM" id="SSF47188">
    <property type="entry name" value="Hemerythrin-like"/>
    <property type="match status" value="1"/>
</dbReference>
<dbReference type="Gene3D" id="1.20.120.50">
    <property type="entry name" value="Hemerythrin-like"/>
    <property type="match status" value="1"/>
</dbReference>
<dbReference type="InterPro" id="IPR016131">
    <property type="entry name" value="Haemerythrin_Fe_BS"/>
</dbReference>
<evidence type="ECO:0000256" key="4">
    <source>
        <dbReference type="ARBA" id="ARBA00023004"/>
    </source>
</evidence>
<gene>
    <name evidence="6" type="ORF">GM415_00190</name>
</gene>
<keyword evidence="2" id="KW-0561">Oxygen transport</keyword>
<comment type="similarity">
    <text evidence="1">Belongs to the hemerythrin family.</text>
</comment>
<dbReference type="CDD" id="cd12107">
    <property type="entry name" value="Hemerythrin"/>
    <property type="match status" value="1"/>
</dbReference>
<dbReference type="EMBL" id="CP046400">
    <property type="protein sequence ID" value="QGY38625.1"/>
    <property type="molecule type" value="Genomic_DNA"/>
</dbReference>
<evidence type="ECO:0000313" key="7">
    <source>
        <dbReference type="Proteomes" id="UP000428328"/>
    </source>
</evidence>
<dbReference type="PANTHER" id="PTHR37164:SF1">
    <property type="entry name" value="BACTERIOHEMERYTHRIN"/>
    <property type="match status" value="1"/>
</dbReference>
<dbReference type="Pfam" id="PF01814">
    <property type="entry name" value="Hemerythrin"/>
    <property type="match status" value="1"/>
</dbReference>
<dbReference type="AlphaFoldDB" id="A0A6I6J7V7"/>
<sequence>MTRIEWTDDLSVGLPEIDEQHKALFALANDLVAGIERGEGQTVLRDILTRLREYCFFHFDEEETYMQDIGYPKARAHAAEHALLSARATALSKLLENGESIPAEGAADFLEAWIFSHVLKEDVALKRYADAQG</sequence>
<dbReference type="InterPro" id="IPR012827">
    <property type="entry name" value="Hemerythrin_metal-bd"/>
</dbReference>
<dbReference type="GO" id="GO:0005344">
    <property type="term" value="F:oxygen carrier activity"/>
    <property type="evidence" value="ECO:0007669"/>
    <property type="project" value="UniProtKB-KW"/>
</dbReference>
<dbReference type="GO" id="GO:0046872">
    <property type="term" value="F:metal ion binding"/>
    <property type="evidence" value="ECO:0007669"/>
    <property type="project" value="UniProtKB-KW"/>
</dbReference>
<dbReference type="KEGG" id="psel:GM415_00190"/>
<dbReference type="InterPro" id="IPR035938">
    <property type="entry name" value="Hemerythrin-like_sf"/>
</dbReference>
<evidence type="ECO:0000313" key="6">
    <source>
        <dbReference type="EMBL" id="QGY38625.1"/>
    </source>
</evidence>
<organism evidence="6 7">
    <name type="scientific">Pseudodesulfovibrio cashew</name>
    <dbReference type="NCBI Taxonomy" id="2678688"/>
    <lineage>
        <taxon>Bacteria</taxon>
        <taxon>Pseudomonadati</taxon>
        <taxon>Thermodesulfobacteriota</taxon>
        <taxon>Desulfovibrionia</taxon>
        <taxon>Desulfovibrionales</taxon>
        <taxon>Desulfovibrionaceae</taxon>
    </lineage>
</organism>
<dbReference type="Proteomes" id="UP000428328">
    <property type="component" value="Chromosome"/>
</dbReference>
<reference evidence="6 7" key="1">
    <citation type="submission" date="2019-11" db="EMBL/GenBank/DDBJ databases">
        <authorList>
            <person name="Zheng R.K."/>
            <person name="Sun C.M."/>
        </authorList>
    </citation>
    <scope>NUCLEOTIDE SEQUENCE [LARGE SCALE GENOMIC DNA]</scope>
    <source>
        <strain evidence="6 7">SRB007</strain>
    </source>
</reference>
<name>A0A6I6J7V7_9BACT</name>
<proteinExistence type="inferred from homology"/>